<evidence type="ECO:0000313" key="7">
    <source>
        <dbReference type="EMBL" id="WPH01957.1"/>
    </source>
</evidence>
<evidence type="ECO:0000259" key="6">
    <source>
        <dbReference type="Pfam" id="PF01494"/>
    </source>
</evidence>
<dbReference type="SUPFAM" id="SSF51905">
    <property type="entry name" value="FAD/NAD(P)-binding domain"/>
    <property type="match status" value="1"/>
</dbReference>
<dbReference type="InterPro" id="IPR002938">
    <property type="entry name" value="FAD-bd"/>
</dbReference>
<dbReference type="AlphaFoldDB" id="A0AAQ3M6T4"/>
<evidence type="ECO:0000256" key="1">
    <source>
        <dbReference type="ARBA" id="ARBA00005706"/>
    </source>
</evidence>
<evidence type="ECO:0000256" key="3">
    <source>
        <dbReference type="ARBA" id="ARBA00022827"/>
    </source>
</evidence>
<reference evidence="7 8" key="1">
    <citation type="submission" date="2023-11" db="EMBL/GenBank/DDBJ databases">
        <title>An acidophilic fungus is an integral part of prey digestion in a carnivorous sundew plant.</title>
        <authorList>
            <person name="Tsai I.J."/>
        </authorList>
    </citation>
    <scope>NUCLEOTIDE SEQUENCE [LARGE SCALE GENOMIC DNA]</scope>
    <source>
        <strain evidence="7">169a</strain>
    </source>
</reference>
<keyword evidence="4" id="KW-0560">Oxidoreductase</keyword>
<comment type="similarity">
    <text evidence="1">Belongs to the flavin-dependent halogenase family.</text>
</comment>
<dbReference type="GO" id="GO:0016491">
    <property type="term" value="F:oxidoreductase activity"/>
    <property type="evidence" value="ECO:0007669"/>
    <property type="project" value="UniProtKB-KW"/>
</dbReference>
<keyword evidence="3" id="KW-0274">FAD</keyword>
<dbReference type="EMBL" id="CP138586">
    <property type="protein sequence ID" value="WPH01957.1"/>
    <property type="molecule type" value="Genomic_DNA"/>
</dbReference>
<feature type="domain" description="FAD-binding" evidence="6">
    <location>
        <begin position="9"/>
        <end position="342"/>
    </location>
</feature>
<evidence type="ECO:0000256" key="2">
    <source>
        <dbReference type="ARBA" id="ARBA00022630"/>
    </source>
</evidence>
<dbReference type="PANTHER" id="PTHR43747:SF5">
    <property type="entry name" value="FAD-BINDING DOMAIN-CONTAINING PROTEIN"/>
    <property type="match status" value="1"/>
</dbReference>
<feature type="region of interest" description="Disordered" evidence="5">
    <location>
        <begin position="140"/>
        <end position="166"/>
    </location>
</feature>
<dbReference type="PRINTS" id="PR00420">
    <property type="entry name" value="RNGMNOXGNASE"/>
</dbReference>
<name>A0AAQ3M6T4_9PEZI</name>
<evidence type="ECO:0000256" key="5">
    <source>
        <dbReference type="SAM" id="MobiDB-lite"/>
    </source>
</evidence>
<dbReference type="Gene3D" id="3.50.50.60">
    <property type="entry name" value="FAD/NAD(P)-binding domain"/>
    <property type="match status" value="1"/>
</dbReference>
<keyword evidence="8" id="KW-1185">Reference proteome</keyword>
<sequence length="546" mass="60395">MVNPIPSSCTVLVIGGGPAGSYAASALAREGVDVVVLESDVFPRYHIGESMLASIRYFLRFIDLEKTFDSYGFQKKLGAAFKFNDKPTVYTDFVAANGPNGYAWNVVRSEADELIFRHAEKSGAHVFDGVRVDSIEFDHDETDSANEEKENKPGRPVSASYKRKDGSTGSIKFDYVVDASGRAGVMSTKYLKNRTFNEGLKNIAVWGYWKGNARYAVGTDRENQPFFEAMSDGSGWCWTIPLHNGTMSVGVVMRKDLFFAKKKEAESLPNYYSECIKLSPSIGTMLERAELVSDVKQATDWSYHASTYAGPNFRLAGDAGCFIDPFFSSGVHLAFASGLSAAMTIQAARRGDCSELAAAKWHTTKVTEGYTRFLLVVVTSLKQIRKQNEPVLNDFDGEGFDRAFGFLRPIIQGTADADIGGKMTQDQVSKTIEFCLDARRMGDAEEEQAVLEKADKIKDVEKLTDNERKVLYAIRARREMRPNILNINSFSQEVIDGLTPRLEHTNLGLEKSSSAIQEKSFEATWLGKDRAAQDTHAGVQQTAIEA</sequence>
<dbReference type="PANTHER" id="PTHR43747">
    <property type="entry name" value="FAD-BINDING PROTEIN"/>
    <property type="match status" value="1"/>
</dbReference>
<proteinExistence type="inferred from homology"/>
<organism evidence="7 8">
    <name type="scientific">Acrodontium crateriforme</name>
    <dbReference type="NCBI Taxonomy" id="150365"/>
    <lineage>
        <taxon>Eukaryota</taxon>
        <taxon>Fungi</taxon>
        <taxon>Dikarya</taxon>
        <taxon>Ascomycota</taxon>
        <taxon>Pezizomycotina</taxon>
        <taxon>Dothideomycetes</taxon>
        <taxon>Dothideomycetidae</taxon>
        <taxon>Mycosphaerellales</taxon>
        <taxon>Teratosphaeriaceae</taxon>
        <taxon>Acrodontium</taxon>
    </lineage>
</organism>
<dbReference type="InterPro" id="IPR036188">
    <property type="entry name" value="FAD/NAD-bd_sf"/>
</dbReference>
<protein>
    <recommendedName>
        <fullName evidence="6">FAD-binding domain-containing protein</fullName>
    </recommendedName>
</protein>
<evidence type="ECO:0000313" key="8">
    <source>
        <dbReference type="Proteomes" id="UP001303373"/>
    </source>
</evidence>
<dbReference type="Pfam" id="PF01494">
    <property type="entry name" value="FAD_binding_3"/>
    <property type="match status" value="1"/>
</dbReference>
<evidence type="ECO:0000256" key="4">
    <source>
        <dbReference type="ARBA" id="ARBA00023002"/>
    </source>
</evidence>
<keyword evidence="2" id="KW-0285">Flavoprotein</keyword>
<accession>A0AAQ3M6T4</accession>
<gene>
    <name evidence="7" type="ORF">R9X50_00481100</name>
</gene>
<dbReference type="InterPro" id="IPR050816">
    <property type="entry name" value="Flavin-dep_Halogenase_NPB"/>
</dbReference>
<dbReference type="Proteomes" id="UP001303373">
    <property type="component" value="Chromosome 7"/>
</dbReference>
<dbReference type="GO" id="GO:0071949">
    <property type="term" value="F:FAD binding"/>
    <property type="evidence" value="ECO:0007669"/>
    <property type="project" value="InterPro"/>
</dbReference>